<keyword evidence="4 11" id="KW-0547">Nucleotide-binding</keyword>
<dbReference type="PIRSF" id="PIRSF006293">
    <property type="entry name" value="ExsB"/>
    <property type="match status" value="1"/>
</dbReference>
<dbReference type="GO" id="GO:0008616">
    <property type="term" value="P:tRNA queuosine(34) biosynthetic process"/>
    <property type="evidence" value="ECO:0007669"/>
    <property type="project" value="UniProtKB-UniRule"/>
</dbReference>
<gene>
    <name evidence="11 12" type="primary">queC</name>
    <name evidence="12" type="ORF">H5P27_04460</name>
</gene>
<feature type="binding site" evidence="11">
    <location>
        <position position="194"/>
    </location>
    <ligand>
        <name>Zn(2+)</name>
        <dbReference type="ChEBI" id="CHEBI:29105"/>
    </ligand>
</feature>
<evidence type="ECO:0000256" key="2">
    <source>
        <dbReference type="ARBA" id="ARBA00022598"/>
    </source>
</evidence>
<organism evidence="12 13">
    <name type="scientific">Pelagicoccus albus</name>
    <dbReference type="NCBI Taxonomy" id="415222"/>
    <lineage>
        <taxon>Bacteria</taxon>
        <taxon>Pseudomonadati</taxon>
        <taxon>Verrucomicrobiota</taxon>
        <taxon>Opitutia</taxon>
        <taxon>Puniceicoccales</taxon>
        <taxon>Pelagicoccaceae</taxon>
        <taxon>Pelagicoccus</taxon>
    </lineage>
</organism>
<dbReference type="AlphaFoldDB" id="A0A7X1B471"/>
<feature type="binding site" evidence="11">
    <location>
        <position position="202"/>
    </location>
    <ligand>
        <name>Zn(2+)</name>
        <dbReference type="ChEBI" id="CHEBI:29105"/>
    </ligand>
</feature>
<evidence type="ECO:0000256" key="8">
    <source>
        <dbReference type="ARBA" id="ARBA00037993"/>
    </source>
</evidence>
<comment type="caution">
    <text evidence="12">The sequence shown here is derived from an EMBL/GenBank/DDBJ whole genome shotgun (WGS) entry which is preliminary data.</text>
</comment>
<evidence type="ECO:0000256" key="7">
    <source>
        <dbReference type="ARBA" id="ARBA00022840"/>
    </source>
</evidence>
<feature type="binding site" evidence="11">
    <location>
        <begin position="16"/>
        <end position="26"/>
    </location>
    <ligand>
        <name>ATP</name>
        <dbReference type="ChEBI" id="CHEBI:30616"/>
    </ligand>
</feature>
<evidence type="ECO:0000313" key="13">
    <source>
        <dbReference type="Proteomes" id="UP000526501"/>
    </source>
</evidence>
<dbReference type="Proteomes" id="UP000526501">
    <property type="component" value="Unassembled WGS sequence"/>
</dbReference>
<dbReference type="CDD" id="cd01995">
    <property type="entry name" value="QueC-like"/>
    <property type="match status" value="1"/>
</dbReference>
<dbReference type="InterPro" id="IPR014729">
    <property type="entry name" value="Rossmann-like_a/b/a_fold"/>
</dbReference>
<protein>
    <recommendedName>
        <fullName evidence="9 11">7-cyano-7-deazaguanine synthase</fullName>
        <ecNumber evidence="9 11">6.3.4.20</ecNumber>
    </recommendedName>
    <alternativeName>
        <fullName evidence="11">7-cyano-7-carbaguanine synthase</fullName>
    </alternativeName>
    <alternativeName>
        <fullName evidence="11">PreQ(0) synthase</fullName>
    </alternativeName>
    <alternativeName>
        <fullName evidence="11">Queuosine biosynthesis protein QueC</fullName>
    </alternativeName>
</protein>
<comment type="function">
    <text evidence="11">Catalyzes the ATP-dependent conversion of 7-carboxy-7-deazaguanine (CDG) to 7-cyano-7-deazaguanine (preQ(0)).</text>
</comment>
<evidence type="ECO:0000313" key="12">
    <source>
        <dbReference type="EMBL" id="MBC2605291.1"/>
    </source>
</evidence>
<evidence type="ECO:0000256" key="10">
    <source>
        <dbReference type="ARBA" id="ARBA00047890"/>
    </source>
</evidence>
<comment type="cofactor">
    <cofactor evidence="11">
        <name>Zn(2+)</name>
        <dbReference type="ChEBI" id="CHEBI:29105"/>
    </cofactor>
    <text evidence="11">Binds 1 zinc ion per subunit.</text>
</comment>
<proteinExistence type="inferred from homology"/>
<keyword evidence="5 11" id="KW-0671">Queuosine biosynthesis</keyword>
<keyword evidence="2 11" id="KW-0436">Ligase</keyword>
<dbReference type="EC" id="6.3.4.20" evidence="9 11"/>
<dbReference type="GO" id="GO:0008270">
    <property type="term" value="F:zinc ion binding"/>
    <property type="evidence" value="ECO:0007669"/>
    <property type="project" value="UniProtKB-UniRule"/>
</dbReference>
<dbReference type="PANTHER" id="PTHR42914:SF1">
    <property type="entry name" value="7-CYANO-7-DEAZAGUANINE SYNTHASE"/>
    <property type="match status" value="1"/>
</dbReference>
<comment type="similarity">
    <text evidence="8 11">Belongs to the QueC family.</text>
</comment>
<comment type="catalytic activity">
    <reaction evidence="10 11">
        <text>7-carboxy-7-carbaguanine + NH4(+) + 2 ATP = 7-cyano-7-carbaguanine + 2 AMP + 2 diphosphate + 2 H(+)</text>
        <dbReference type="Rhea" id="RHEA:27982"/>
        <dbReference type="ChEBI" id="CHEBI:15378"/>
        <dbReference type="ChEBI" id="CHEBI:28938"/>
        <dbReference type="ChEBI" id="CHEBI:30616"/>
        <dbReference type="ChEBI" id="CHEBI:33019"/>
        <dbReference type="ChEBI" id="CHEBI:45075"/>
        <dbReference type="ChEBI" id="CHEBI:61036"/>
        <dbReference type="ChEBI" id="CHEBI:456215"/>
        <dbReference type="EC" id="6.3.4.20"/>
    </reaction>
</comment>
<reference evidence="12 13" key="1">
    <citation type="submission" date="2020-07" db="EMBL/GenBank/DDBJ databases">
        <authorList>
            <person name="Feng X."/>
        </authorList>
    </citation>
    <scope>NUCLEOTIDE SEQUENCE [LARGE SCALE GENOMIC DNA]</scope>
    <source>
        <strain evidence="12 13">JCM23202</strain>
    </source>
</reference>
<dbReference type="GO" id="GO:0016879">
    <property type="term" value="F:ligase activity, forming carbon-nitrogen bonds"/>
    <property type="evidence" value="ECO:0007669"/>
    <property type="project" value="UniProtKB-UniRule"/>
</dbReference>
<dbReference type="UniPathway" id="UPA00391"/>
<evidence type="ECO:0000256" key="4">
    <source>
        <dbReference type="ARBA" id="ARBA00022741"/>
    </source>
</evidence>
<accession>A0A7X1B471</accession>
<sequence>MDNLDEKAPKSAVAVYSGGMDSTVMLYHMRELGVEIKGALSVNYGQKHSKELDVAAAYCRELGIEHRVADLSGLQGIFGKSSLTNSDEDVPEGHYEEDQMKSTVVPNRNMILLAIATSWAVSLEAESVAYAAHGGDHAIYPDCREEFANALDKAIRLCDWSEVSLYRPFVKWSKADIAGAGYRLGAQLERTWSCYKGGADHCGRCGTCVERREAFYLAGVEDLTPYEASAPSVEELVKTGWKI</sequence>
<dbReference type="InterPro" id="IPR018317">
    <property type="entry name" value="QueC"/>
</dbReference>
<dbReference type="PANTHER" id="PTHR42914">
    <property type="entry name" value="7-CYANO-7-DEAZAGUANINE SYNTHASE"/>
    <property type="match status" value="1"/>
</dbReference>
<dbReference type="RefSeq" id="WP_185659175.1">
    <property type="nucleotide sequence ID" value="NZ_CAWPOO010000006.1"/>
</dbReference>
<dbReference type="EMBL" id="JACHVC010000006">
    <property type="protein sequence ID" value="MBC2605291.1"/>
    <property type="molecule type" value="Genomic_DNA"/>
</dbReference>
<dbReference type="Gene3D" id="3.40.50.620">
    <property type="entry name" value="HUPs"/>
    <property type="match status" value="1"/>
</dbReference>
<feature type="binding site" evidence="11">
    <location>
        <position position="208"/>
    </location>
    <ligand>
        <name>Zn(2+)</name>
        <dbReference type="ChEBI" id="CHEBI:29105"/>
    </ligand>
</feature>
<keyword evidence="3 11" id="KW-0479">Metal-binding</keyword>
<keyword evidence="7 11" id="KW-0067">ATP-binding</keyword>
<evidence type="ECO:0000256" key="5">
    <source>
        <dbReference type="ARBA" id="ARBA00022785"/>
    </source>
</evidence>
<comment type="pathway">
    <text evidence="1 11">Purine metabolism; 7-cyano-7-deazaguanine biosynthesis.</text>
</comment>
<dbReference type="GO" id="GO:0005524">
    <property type="term" value="F:ATP binding"/>
    <property type="evidence" value="ECO:0007669"/>
    <property type="project" value="UniProtKB-UniRule"/>
</dbReference>
<dbReference type="Pfam" id="PF06508">
    <property type="entry name" value="QueC"/>
    <property type="match status" value="1"/>
</dbReference>
<evidence type="ECO:0000256" key="1">
    <source>
        <dbReference type="ARBA" id="ARBA00005061"/>
    </source>
</evidence>
<evidence type="ECO:0000256" key="3">
    <source>
        <dbReference type="ARBA" id="ARBA00022723"/>
    </source>
</evidence>
<dbReference type="NCBIfam" id="TIGR00364">
    <property type="entry name" value="7-cyano-7-deazaguanine synthase QueC"/>
    <property type="match status" value="1"/>
</dbReference>
<evidence type="ECO:0000256" key="11">
    <source>
        <dbReference type="HAMAP-Rule" id="MF_01633"/>
    </source>
</evidence>
<dbReference type="HAMAP" id="MF_01633">
    <property type="entry name" value="QueC"/>
    <property type="match status" value="1"/>
</dbReference>
<name>A0A7X1B471_9BACT</name>
<dbReference type="SUPFAM" id="SSF52402">
    <property type="entry name" value="Adenine nucleotide alpha hydrolases-like"/>
    <property type="match status" value="1"/>
</dbReference>
<feature type="binding site" evidence="11">
    <location>
        <position position="205"/>
    </location>
    <ligand>
        <name>Zn(2+)</name>
        <dbReference type="ChEBI" id="CHEBI:29105"/>
    </ligand>
</feature>
<evidence type="ECO:0000256" key="9">
    <source>
        <dbReference type="ARBA" id="ARBA00039149"/>
    </source>
</evidence>
<keyword evidence="13" id="KW-1185">Reference proteome</keyword>
<keyword evidence="6 11" id="KW-0862">Zinc</keyword>
<evidence type="ECO:0000256" key="6">
    <source>
        <dbReference type="ARBA" id="ARBA00022833"/>
    </source>
</evidence>